<dbReference type="Gene3D" id="3.40.50.720">
    <property type="entry name" value="NAD(P)-binding Rossmann-like Domain"/>
    <property type="match status" value="1"/>
</dbReference>
<feature type="domain" description="Enoyl reductase (ER)" evidence="1">
    <location>
        <begin position="14"/>
        <end position="338"/>
    </location>
</feature>
<reference evidence="2 3" key="1">
    <citation type="submission" date="2022-07" db="EMBL/GenBank/DDBJ databases">
        <title>Genome-wide signatures of adaptation to extreme environments.</title>
        <authorList>
            <person name="Cho C.H."/>
            <person name="Yoon H.S."/>
        </authorList>
    </citation>
    <scope>NUCLEOTIDE SEQUENCE [LARGE SCALE GENOMIC DNA]</scope>
    <source>
        <strain evidence="2 3">108.79 E11</strain>
    </source>
</reference>
<dbReference type="InterPro" id="IPR020843">
    <property type="entry name" value="ER"/>
</dbReference>
<dbReference type="InterPro" id="IPR036291">
    <property type="entry name" value="NAD(P)-bd_dom_sf"/>
</dbReference>
<dbReference type="Pfam" id="PF13602">
    <property type="entry name" value="ADH_zinc_N_2"/>
    <property type="match status" value="1"/>
</dbReference>
<sequence>MKAAVVETFGEPSKALKVTEVPIPYYNRPLESSQVRIQVKAASINPVDAKISRGLLALVLRNVRPPFVPGFDFAGIVDEVGSQVRLFSKGDAVFGRACLVHGSFAEYCIAEESDIHPMPNNVTFEQACCFPVVGLTAYCGLVQYGRLRRGERVLVVGASGGVGSQAVPMAKLLGASFVGAVCSARNVAFAKNIGADKVYDYQSTSIEEMVKDCKPDLVLDTIGVDEYWDAACKYVSPRTGRLVCTLPPGGSSYQHALSWKSFLHISMEVSRRKLQHWWKRAPNYSIIFTLETAHLREIAEWIERDKLKAFIEHVYSLDEVVQALERLETGRVVGKLVLRIQQQ</sequence>
<keyword evidence="3" id="KW-1185">Reference proteome</keyword>
<protein>
    <recommendedName>
        <fullName evidence="1">Enoyl reductase (ER) domain-containing protein</fullName>
    </recommendedName>
</protein>
<name>A0AAV9I3Z8_9RHOD</name>
<dbReference type="CDD" id="cd08267">
    <property type="entry name" value="MDR1"/>
    <property type="match status" value="1"/>
</dbReference>
<dbReference type="SUPFAM" id="SSF50129">
    <property type="entry name" value="GroES-like"/>
    <property type="match status" value="1"/>
</dbReference>
<dbReference type="PANTHER" id="PTHR11695">
    <property type="entry name" value="ALCOHOL DEHYDROGENASE RELATED"/>
    <property type="match status" value="1"/>
</dbReference>
<dbReference type="EMBL" id="JANCYU010000010">
    <property type="protein sequence ID" value="KAK4522984.1"/>
    <property type="molecule type" value="Genomic_DNA"/>
</dbReference>
<organism evidence="2 3">
    <name type="scientific">Galdieria yellowstonensis</name>
    <dbReference type="NCBI Taxonomy" id="3028027"/>
    <lineage>
        <taxon>Eukaryota</taxon>
        <taxon>Rhodophyta</taxon>
        <taxon>Bangiophyceae</taxon>
        <taxon>Galdieriales</taxon>
        <taxon>Galdieriaceae</taxon>
        <taxon>Galdieria</taxon>
    </lineage>
</organism>
<dbReference type="PANTHER" id="PTHR11695:SF648">
    <property type="entry name" value="ZINC-BINDING OXIDOREDUCTASE"/>
    <property type="match status" value="1"/>
</dbReference>
<evidence type="ECO:0000313" key="3">
    <source>
        <dbReference type="Proteomes" id="UP001300502"/>
    </source>
</evidence>
<evidence type="ECO:0000259" key="1">
    <source>
        <dbReference type="SMART" id="SM00829"/>
    </source>
</evidence>
<dbReference type="InterPro" id="IPR050700">
    <property type="entry name" value="YIM1/Zinc_Alcohol_DH_Fams"/>
</dbReference>
<accession>A0AAV9I3Z8</accession>
<dbReference type="InterPro" id="IPR011032">
    <property type="entry name" value="GroES-like_sf"/>
</dbReference>
<proteinExistence type="predicted"/>
<gene>
    <name evidence="2" type="ORF">GAYE_PCTG33G0874</name>
</gene>
<dbReference type="InterPro" id="IPR013154">
    <property type="entry name" value="ADH-like_N"/>
</dbReference>
<dbReference type="Proteomes" id="UP001300502">
    <property type="component" value="Unassembled WGS sequence"/>
</dbReference>
<comment type="caution">
    <text evidence="2">The sequence shown here is derived from an EMBL/GenBank/DDBJ whole genome shotgun (WGS) entry which is preliminary data.</text>
</comment>
<evidence type="ECO:0000313" key="2">
    <source>
        <dbReference type="EMBL" id="KAK4522984.1"/>
    </source>
</evidence>
<dbReference type="GO" id="GO:0016491">
    <property type="term" value="F:oxidoreductase activity"/>
    <property type="evidence" value="ECO:0007669"/>
    <property type="project" value="InterPro"/>
</dbReference>
<dbReference type="AlphaFoldDB" id="A0AAV9I3Z8"/>
<dbReference type="SUPFAM" id="SSF51735">
    <property type="entry name" value="NAD(P)-binding Rossmann-fold domains"/>
    <property type="match status" value="1"/>
</dbReference>
<dbReference type="Gene3D" id="3.90.180.10">
    <property type="entry name" value="Medium-chain alcohol dehydrogenases, catalytic domain"/>
    <property type="match status" value="1"/>
</dbReference>
<dbReference type="Pfam" id="PF08240">
    <property type="entry name" value="ADH_N"/>
    <property type="match status" value="1"/>
</dbReference>
<dbReference type="SMART" id="SM00829">
    <property type="entry name" value="PKS_ER"/>
    <property type="match status" value="1"/>
</dbReference>